<protein>
    <submittedName>
        <fullName evidence="1">Uncharacterized protein</fullName>
    </submittedName>
</protein>
<evidence type="ECO:0000313" key="2">
    <source>
        <dbReference type="Proteomes" id="UP001054837"/>
    </source>
</evidence>
<dbReference type="Proteomes" id="UP001054837">
    <property type="component" value="Unassembled WGS sequence"/>
</dbReference>
<dbReference type="EMBL" id="BPLQ01013035">
    <property type="protein sequence ID" value="GIY69402.1"/>
    <property type="molecule type" value="Genomic_DNA"/>
</dbReference>
<evidence type="ECO:0000313" key="1">
    <source>
        <dbReference type="EMBL" id="GIY69402.1"/>
    </source>
</evidence>
<reference evidence="1 2" key="1">
    <citation type="submission" date="2021-06" db="EMBL/GenBank/DDBJ databases">
        <title>Caerostris darwini draft genome.</title>
        <authorList>
            <person name="Kono N."/>
            <person name="Arakawa K."/>
        </authorList>
    </citation>
    <scope>NUCLEOTIDE SEQUENCE [LARGE SCALE GENOMIC DNA]</scope>
</reference>
<accession>A0AAV4VGX3</accession>
<comment type="caution">
    <text evidence="1">The sequence shown here is derived from an EMBL/GenBank/DDBJ whole genome shotgun (WGS) entry which is preliminary data.</text>
</comment>
<dbReference type="AlphaFoldDB" id="A0AAV4VGX3"/>
<gene>
    <name evidence="1" type="ORF">CDAR_470721</name>
</gene>
<name>A0AAV4VGX3_9ARAC</name>
<organism evidence="1 2">
    <name type="scientific">Caerostris darwini</name>
    <dbReference type="NCBI Taxonomy" id="1538125"/>
    <lineage>
        <taxon>Eukaryota</taxon>
        <taxon>Metazoa</taxon>
        <taxon>Ecdysozoa</taxon>
        <taxon>Arthropoda</taxon>
        <taxon>Chelicerata</taxon>
        <taxon>Arachnida</taxon>
        <taxon>Araneae</taxon>
        <taxon>Araneomorphae</taxon>
        <taxon>Entelegynae</taxon>
        <taxon>Araneoidea</taxon>
        <taxon>Araneidae</taxon>
        <taxon>Caerostris</taxon>
    </lineage>
</organism>
<keyword evidence="2" id="KW-1185">Reference proteome</keyword>
<sequence length="72" mass="8326">MDVSNPYVGSVVILMTSVEAQDRKEDHQEGRIQVLEARFGRQELIFLGLLCYCTDIRNICETKSIRYCRNLS</sequence>
<proteinExistence type="predicted"/>